<protein>
    <submittedName>
        <fullName evidence="11">Cobalt-zinc-cadmium efflux system protein</fullName>
    </submittedName>
</protein>
<reference evidence="11 12" key="1">
    <citation type="submission" date="2018-03" db="EMBL/GenBank/DDBJ databases">
        <title>Genomic Encyclopedia of Archaeal and Bacterial Type Strains, Phase II (KMG-II): from individual species to whole genera.</title>
        <authorList>
            <person name="Goeker M."/>
        </authorList>
    </citation>
    <scope>NUCLEOTIDE SEQUENCE [LARGE SCALE GENOMIC DNA]</scope>
    <source>
        <strain evidence="11 12">DSM 100065</strain>
    </source>
</reference>
<dbReference type="InterPro" id="IPR002524">
    <property type="entry name" value="Cation_efflux"/>
</dbReference>
<dbReference type="Pfam" id="PF16916">
    <property type="entry name" value="ZT_dimer"/>
    <property type="match status" value="1"/>
</dbReference>
<dbReference type="RefSeq" id="WP_106351181.1">
    <property type="nucleotide sequence ID" value="NZ_PVUE01000034.1"/>
</dbReference>
<evidence type="ECO:0000256" key="8">
    <source>
        <dbReference type="SAM" id="Phobius"/>
    </source>
</evidence>
<evidence type="ECO:0000313" key="11">
    <source>
        <dbReference type="EMBL" id="PRZ29274.1"/>
    </source>
</evidence>
<dbReference type="InterPro" id="IPR050681">
    <property type="entry name" value="CDF/SLC30A"/>
</dbReference>
<evidence type="ECO:0000313" key="12">
    <source>
        <dbReference type="Proteomes" id="UP000237752"/>
    </source>
</evidence>
<dbReference type="InterPro" id="IPR058533">
    <property type="entry name" value="Cation_efflux_TM"/>
</dbReference>
<evidence type="ECO:0000256" key="6">
    <source>
        <dbReference type="ARBA" id="ARBA00023065"/>
    </source>
</evidence>
<dbReference type="Gene3D" id="1.20.1510.10">
    <property type="entry name" value="Cation efflux protein transmembrane domain"/>
    <property type="match status" value="1"/>
</dbReference>
<dbReference type="AlphaFoldDB" id="A0A2T0YZF5"/>
<feature type="domain" description="Cation efflux protein transmembrane" evidence="9">
    <location>
        <begin position="27"/>
        <end position="218"/>
    </location>
</feature>
<dbReference type="EMBL" id="PVUE01000034">
    <property type="protein sequence ID" value="PRZ29274.1"/>
    <property type="molecule type" value="Genomic_DNA"/>
</dbReference>
<feature type="transmembrane region" description="Helical" evidence="8">
    <location>
        <begin position="95"/>
        <end position="113"/>
    </location>
</feature>
<accession>A0A2T0YZF5</accession>
<comment type="subcellular location">
    <subcellularLocation>
        <location evidence="1">Membrane</location>
        <topology evidence="1">Multi-pass membrane protein</topology>
    </subcellularLocation>
</comment>
<evidence type="ECO:0000256" key="4">
    <source>
        <dbReference type="ARBA" id="ARBA00022692"/>
    </source>
</evidence>
<dbReference type="NCBIfam" id="TIGR01297">
    <property type="entry name" value="CDF"/>
    <property type="match status" value="1"/>
</dbReference>
<organism evidence="11 12">
    <name type="scientific">Antricoccus suffuscus</name>
    <dbReference type="NCBI Taxonomy" id="1629062"/>
    <lineage>
        <taxon>Bacteria</taxon>
        <taxon>Bacillati</taxon>
        <taxon>Actinomycetota</taxon>
        <taxon>Actinomycetes</taxon>
        <taxon>Geodermatophilales</taxon>
        <taxon>Antricoccaceae</taxon>
        <taxon>Antricoccus</taxon>
    </lineage>
</organism>
<feature type="transmembrane region" description="Helical" evidence="8">
    <location>
        <begin position="125"/>
        <end position="148"/>
    </location>
</feature>
<dbReference type="GO" id="GO:0005886">
    <property type="term" value="C:plasma membrane"/>
    <property type="evidence" value="ECO:0007669"/>
    <property type="project" value="TreeGrafter"/>
</dbReference>
<dbReference type="InterPro" id="IPR036837">
    <property type="entry name" value="Cation_efflux_CTD_sf"/>
</dbReference>
<comment type="caution">
    <text evidence="11">The sequence shown here is derived from an EMBL/GenBank/DDBJ whole genome shotgun (WGS) entry which is preliminary data.</text>
</comment>
<dbReference type="GO" id="GO:0005385">
    <property type="term" value="F:zinc ion transmembrane transporter activity"/>
    <property type="evidence" value="ECO:0007669"/>
    <property type="project" value="TreeGrafter"/>
</dbReference>
<dbReference type="Pfam" id="PF01545">
    <property type="entry name" value="Cation_efflux"/>
    <property type="match status" value="1"/>
</dbReference>
<feature type="domain" description="Cation efflux protein cytoplasmic" evidence="10">
    <location>
        <begin position="222"/>
        <end position="292"/>
    </location>
</feature>
<dbReference type="PANTHER" id="PTHR11562:SF17">
    <property type="entry name" value="RE54080P-RELATED"/>
    <property type="match status" value="1"/>
</dbReference>
<keyword evidence="6" id="KW-0406">Ion transport</keyword>
<dbReference type="SUPFAM" id="SSF160240">
    <property type="entry name" value="Cation efflux protein cytoplasmic domain-like"/>
    <property type="match status" value="1"/>
</dbReference>
<feature type="transmembrane region" description="Helical" evidence="8">
    <location>
        <begin position="160"/>
        <end position="183"/>
    </location>
</feature>
<feature type="transmembrane region" description="Helical" evidence="8">
    <location>
        <begin position="56"/>
        <end position="75"/>
    </location>
</feature>
<dbReference type="InterPro" id="IPR027470">
    <property type="entry name" value="Cation_efflux_CTD"/>
</dbReference>
<keyword evidence="12" id="KW-1185">Reference proteome</keyword>
<evidence type="ECO:0000259" key="9">
    <source>
        <dbReference type="Pfam" id="PF01545"/>
    </source>
</evidence>
<evidence type="ECO:0000256" key="2">
    <source>
        <dbReference type="ARBA" id="ARBA00008873"/>
    </source>
</evidence>
<gene>
    <name evidence="11" type="ORF">CLV47_13414</name>
</gene>
<keyword evidence="5 8" id="KW-1133">Transmembrane helix</keyword>
<name>A0A2T0YZF5_9ACTN</name>
<evidence type="ECO:0000259" key="10">
    <source>
        <dbReference type="Pfam" id="PF16916"/>
    </source>
</evidence>
<evidence type="ECO:0000256" key="5">
    <source>
        <dbReference type="ARBA" id="ARBA00022989"/>
    </source>
</evidence>
<dbReference type="OrthoDB" id="9809646at2"/>
<feature type="transmembrane region" description="Helical" evidence="8">
    <location>
        <begin position="189"/>
        <end position="214"/>
    </location>
</feature>
<dbReference type="InterPro" id="IPR027469">
    <property type="entry name" value="Cation_efflux_TMD_sf"/>
</dbReference>
<dbReference type="PANTHER" id="PTHR11562">
    <property type="entry name" value="CATION EFFLUX PROTEIN/ ZINC TRANSPORTER"/>
    <property type="match status" value="1"/>
</dbReference>
<proteinExistence type="inferred from homology"/>
<keyword evidence="3" id="KW-0813">Transport</keyword>
<dbReference type="Proteomes" id="UP000237752">
    <property type="component" value="Unassembled WGS sequence"/>
</dbReference>
<comment type="similarity">
    <text evidence="2">Belongs to the cation diffusion facilitator (CDF) transporter (TC 2.A.4) family. SLC30A subfamily.</text>
</comment>
<keyword evidence="4 8" id="KW-0812">Transmembrane</keyword>
<keyword evidence="7 8" id="KW-0472">Membrane</keyword>
<evidence type="ECO:0000256" key="3">
    <source>
        <dbReference type="ARBA" id="ARBA00022448"/>
    </source>
</evidence>
<sequence length="306" mass="31805">MGLGHSHSPAEGAAPAHTDPRIIRRMFFGLAILSVFLVIEVTVGVLIHSLSLLADAGHMLTDILALCMGIIALALARRSAVSPARTFGWHRAEVLTAMVNAVLLVGVAAYIVIEALHRLGDAPAVSGWGLIATAAAGLASNVAVALLLRSSSTESLAVRGAYMEVLADAASSVGVIVAGVITVTTGWRYADIVLAVAISLYIAPRAIMLGASALRILIQQSPSSVDIDKVAASLAAIDGVTGVHDLHIWSLTVGMDVVTVHLTTSGDPNLALRTARELLAERGLEHATIQVETPSDAKRCSAEVTW</sequence>
<feature type="transmembrane region" description="Helical" evidence="8">
    <location>
        <begin position="27"/>
        <end position="50"/>
    </location>
</feature>
<evidence type="ECO:0000256" key="7">
    <source>
        <dbReference type="ARBA" id="ARBA00023136"/>
    </source>
</evidence>
<dbReference type="SUPFAM" id="SSF161111">
    <property type="entry name" value="Cation efflux protein transmembrane domain-like"/>
    <property type="match status" value="1"/>
</dbReference>
<evidence type="ECO:0000256" key="1">
    <source>
        <dbReference type="ARBA" id="ARBA00004141"/>
    </source>
</evidence>